<dbReference type="Proteomes" id="UP000238523">
    <property type="component" value="Chromosome"/>
</dbReference>
<dbReference type="SUPFAM" id="SSF56601">
    <property type="entry name" value="beta-lactamase/transpeptidase-like"/>
    <property type="match status" value="1"/>
</dbReference>
<reference evidence="2 3" key="1">
    <citation type="submission" date="2017-11" db="EMBL/GenBank/DDBJ databases">
        <title>Complete genome of Rhizobium leguminosarum Norway, an ineffective micro-symbiont.</title>
        <authorList>
            <person name="Hoffrichter A."/>
            <person name="Liang J."/>
            <person name="Brachmann A."/>
            <person name="Marin M."/>
        </authorList>
    </citation>
    <scope>NUCLEOTIDE SEQUENCE [LARGE SCALE GENOMIC DNA]</scope>
    <source>
        <strain evidence="2 3">Norway</strain>
    </source>
</reference>
<name>A0A2K9YZ41_RHILE</name>
<feature type="domain" description="Beta-lactamase-related" evidence="1">
    <location>
        <begin position="15"/>
        <end position="344"/>
    </location>
</feature>
<dbReference type="InterPro" id="IPR001466">
    <property type="entry name" value="Beta-lactam-related"/>
</dbReference>
<dbReference type="InterPro" id="IPR012338">
    <property type="entry name" value="Beta-lactam/transpept-like"/>
</dbReference>
<dbReference type="InterPro" id="IPR050491">
    <property type="entry name" value="AmpC-like"/>
</dbReference>
<evidence type="ECO:0000259" key="1">
    <source>
        <dbReference type="Pfam" id="PF00144"/>
    </source>
</evidence>
<protein>
    <submittedName>
        <fullName evidence="2">Beta-lactamase</fullName>
    </submittedName>
</protein>
<dbReference type="AlphaFoldDB" id="A0A2K9YZ41"/>
<sequence length="356" mass="39538">MGKLDSRVDAVFADMDVPQHPGAALLVIDRDEIVYSKCYGLADLETLRPITTDTSFYLASISKQFTAMAAMLLAEQGRLSFDDRLSVYFPQLPSWSAEISLRHLLHHTAGLPDYFQLFSSSATVSKWTRDMTDVTNAAVLDRLVTAEPDFATGAKHAYSNTGYVILSMIVAMVSGQSFADFLKANVFDPLGMEHTVVFDASRPARYKLAHGYWDENARFERWDYPLLTTGDGGIFSTLDDLFLWDRALNTERLVSKATMDEAFTSGATHDGETVGYGFGWITDVSSYLTEAEPEQLLTLGGAGLRYVAHGGNLVAYNNYVVRFLDTRRTIIVMTNHRGVPGPRIRAHQVGQILFSE</sequence>
<evidence type="ECO:0000313" key="2">
    <source>
        <dbReference type="EMBL" id="AUW41253.1"/>
    </source>
</evidence>
<dbReference type="PANTHER" id="PTHR46825">
    <property type="entry name" value="D-ALANYL-D-ALANINE-CARBOXYPEPTIDASE/ENDOPEPTIDASE AMPH"/>
    <property type="match status" value="1"/>
</dbReference>
<dbReference type="Pfam" id="PF00144">
    <property type="entry name" value="Beta-lactamase"/>
    <property type="match status" value="1"/>
</dbReference>
<dbReference type="PANTHER" id="PTHR46825:SF9">
    <property type="entry name" value="BETA-LACTAMASE-RELATED DOMAIN-CONTAINING PROTEIN"/>
    <property type="match status" value="1"/>
</dbReference>
<organism evidence="2 3">
    <name type="scientific">Rhizobium leguminosarum</name>
    <dbReference type="NCBI Taxonomy" id="384"/>
    <lineage>
        <taxon>Bacteria</taxon>
        <taxon>Pseudomonadati</taxon>
        <taxon>Pseudomonadota</taxon>
        <taxon>Alphaproteobacteria</taxon>
        <taxon>Hyphomicrobiales</taxon>
        <taxon>Rhizobiaceae</taxon>
        <taxon>Rhizobium/Agrobacterium group</taxon>
        <taxon>Rhizobium</taxon>
    </lineage>
</organism>
<gene>
    <name evidence="2" type="ORF">CUJ84_Chr000852</name>
</gene>
<proteinExistence type="predicted"/>
<dbReference type="RefSeq" id="WP_105005278.1">
    <property type="nucleotide sequence ID" value="NZ_CP025012.1"/>
</dbReference>
<evidence type="ECO:0000313" key="3">
    <source>
        <dbReference type="Proteomes" id="UP000238523"/>
    </source>
</evidence>
<dbReference type="Gene3D" id="3.40.710.10">
    <property type="entry name" value="DD-peptidase/beta-lactamase superfamily"/>
    <property type="match status" value="1"/>
</dbReference>
<dbReference type="EMBL" id="CP025012">
    <property type="protein sequence ID" value="AUW41253.1"/>
    <property type="molecule type" value="Genomic_DNA"/>
</dbReference>
<accession>A0A2K9YZ41</accession>